<dbReference type="Gene3D" id="3.90.550.10">
    <property type="entry name" value="Spore Coat Polysaccharide Biosynthesis Protein SpsA, Chain A"/>
    <property type="match status" value="1"/>
</dbReference>
<evidence type="ECO:0000259" key="1">
    <source>
        <dbReference type="Pfam" id="PF00535"/>
    </source>
</evidence>
<dbReference type="SUPFAM" id="SSF53448">
    <property type="entry name" value="Nucleotide-diphospho-sugar transferases"/>
    <property type="match status" value="1"/>
</dbReference>
<evidence type="ECO:0000313" key="3">
    <source>
        <dbReference type="Proteomes" id="UP000825258"/>
    </source>
</evidence>
<dbReference type="InterPro" id="IPR001173">
    <property type="entry name" value="Glyco_trans_2-like"/>
</dbReference>
<evidence type="ECO:0000313" key="2">
    <source>
        <dbReference type="EMBL" id="BCY27249.1"/>
    </source>
</evidence>
<keyword evidence="3" id="KW-1185">Reference proteome</keyword>
<organism evidence="2 3">
    <name type="scientific">Flavobacterium okayamense</name>
    <dbReference type="NCBI Taxonomy" id="2830782"/>
    <lineage>
        <taxon>Bacteria</taxon>
        <taxon>Pseudomonadati</taxon>
        <taxon>Bacteroidota</taxon>
        <taxon>Flavobacteriia</taxon>
        <taxon>Flavobacteriales</taxon>
        <taxon>Flavobacteriaceae</taxon>
        <taxon>Flavobacterium</taxon>
    </lineage>
</organism>
<name>A0ABM7S2Q0_9FLAO</name>
<dbReference type="InterPro" id="IPR029044">
    <property type="entry name" value="Nucleotide-diphossugar_trans"/>
</dbReference>
<dbReference type="Pfam" id="PF00535">
    <property type="entry name" value="Glycos_transf_2"/>
    <property type="match status" value="1"/>
</dbReference>
<feature type="domain" description="Glycosyltransferase 2-like" evidence="1">
    <location>
        <begin position="6"/>
        <end position="123"/>
    </location>
</feature>
<dbReference type="CDD" id="cd06433">
    <property type="entry name" value="GT_2_WfgS_like"/>
    <property type="match status" value="1"/>
</dbReference>
<accession>A0ABM7S2Q0</accession>
<reference evidence="2 3" key="1">
    <citation type="submission" date="2021-06" db="EMBL/GenBank/DDBJ databases">
        <title>Whole genome sequences of Flavobacterium sp. KK2020170 and assembly.</title>
        <authorList>
            <person name="Kitahara K."/>
            <person name="Miyoshi S."/>
            <person name="Uesaka K."/>
        </authorList>
    </citation>
    <scope>NUCLEOTIDE SEQUENCE [LARGE SCALE GENOMIC DNA]</scope>
    <source>
        <strain evidence="2 3">KK2020170</strain>
    </source>
</reference>
<gene>
    <name evidence="2" type="ORF">KK2020170_01170</name>
</gene>
<protein>
    <recommendedName>
        <fullName evidence="1">Glycosyltransferase 2-like domain-containing protein</fullName>
    </recommendedName>
</protein>
<dbReference type="Proteomes" id="UP000825258">
    <property type="component" value="Chromosome"/>
</dbReference>
<sequence>MKLSISIITINYNNSKGLQKTLQSVVEQTYTDVEYIVIDGNSVDGSVEVIESYKDSIAKWISEKDDGIYNAMNKGIAMATGQYILFLNSGDVFTSKNTLQDCINHINFKGDIIYGDYQFENGEKIYPDTITPYYFVKSSLPHQSTFFHKSVFDKMGYFDESYQICADRAFYLKCCVSNLFTWQHIKYPITLFDLGGLSNNPNHLKKKQEEDERLWRENLGVHYTDYKKMFSLEQEINRLRKETISGILNRISKKIKSLWRNR</sequence>
<dbReference type="EMBL" id="AP024749">
    <property type="protein sequence ID" value="BCY27249.1"/>
    <property type="molecule type" value="Genomic_DNA"/>
</dbReference>
<proteinExistence type="predicted"/>
<dbReference type="PANTHER" id="PTHR22916:SF67">
    <property type="entry name" value="COLANIC ACID BIOSYNTHESIS GLYCOSYL TRANSFERASE WCAE-RELATED"/>
    <property type="match status" value="1"/>
</dbReference>
<dbReference type="PANTHER" id="PTHR22916">
    <property type="entry name" value="GLYCOSYLTRANSFERASE"/>
    <property type="match status" value="1"/>
</dbReference>
<dbReference type="RefSeq" id="WP_221258886.1">
    <property type="nucleotide sequence ID" value="NZ_AP024749.1"/>
</dbReference>